<dbReference type="PANTHER" id="PTHR10361">
    <property type="entry name" value="SODIUM-BILE ACID COTRANSPORTER"/>
    <property type="match status" value="1"/>
</dbReference>
<feature type="transmembrane region" description="Helical" evidence="5">
    <location>
        <begin position="78"/>
        <end position="97"/>
    </location>
</feature>
<dbReference type="Proteomes" id="UP000239366">
    <property type="component" value="Unassembled WGS sequence"/>
</dbReference>
<comment type="caution">
    <text evidence="6">The sequence shown here is derived from an EMBL/GenBank/DDBJ whole genome shotgun (WGS) entry which is preliminary data.</text>
</comment>
<keyword evidence="2 5" id="KW-0812">Transmembrane</keyword>
<dbReference type="PANTHER" id="PTHR10361:SF28">
    <property type="entry name" value="P3 PROTEIN-RELATED"/>
    <property type="match status" value="1"/>
</dbReference>
<gene>
    <name evidence="6" type="ORF">BST99_04795</name>
</gene>
<evidence type="ECO:0000256" key="1">
    <source>
        <dbReference type="ARBA" id="ARBA00004141"/>
    </source>
</evidence>
<dbReference type="Gene3D" id="1.20.1530.20">
    <property type="match status" value="1"/>
</dbReference>
<evidence type="ECO:0000256" key="4">
    <source>
        <dbReference type="ARBA" id="ARBA00023136"/>
    </source>
</evidence>
<keyword evidence="4 5" id="KW-0472">Membrane</keyword>
<keyword evidence="7" id="KW-1185">Reference proteome</keyword>
<dbReference type="Pfam" id="PF01758">
    <property type="entry name" value="SBF"/>
    <property type="match status" value="1"/>
</dbReference>
<feature type="transmembrane region" description="Helical" evidence="5">
    <location>
        <begin position="182"/>
        <end position="201"/>
    </location>
</feature>
<dbReference type="InterPro" id="IPR004710">
    <property type="entry name" value="Bilac:Na_transpt"/>
</dbReference>
<name>A0A2S7T6I6_9FLAO</name>
<protein>
    <submittedName>
        <fullName evidence="6">Symporter</fullName>
    </submittedName>
</protein>
<dbReference type="OrthoDB" id="9806785at2"/>
<feature type="transmembrane region" description="Helical" evidence="5">
    <location>
        <begin position="151"/>
        <end position="170"/>
    </location>
</feature>
<comment type="subcellular location">
    <subcellularLocation>
        <location evidence="1">Membrane</location>
        <topology evidence="1">Multi-pass membrane protein</topology>
    </subcellularLocation>
</comment>
<accession>A0A2S7T6I6</accession>
<keyword evidence="3 5" id="KW-1133">Transmembrane helix</keyword>
<dbReference type="AlphaFoldDB" id="A0A2S7T6I6"/>
<dbReference type="InterPro" id="IPR038770">
    <property type="entry name" value="Na+/solute_symporter_sf"/>
</dbReference>
<reference evidence="7" key="1">
    <citation type="submission" date="2016-11" db="EMBL/GenBank/DDBJ databases">
        <title>Trade-off between light-utilization and light-protection in marine flavobacteria.</title>
        <authorList>
            <person name="Kumagai Y."/>
            <person name="Yoshizawa S."/>
            <person name="Kogure K."/>
        </authorList>
    </citation>
    <scope>NUCLEOTIDE SEQUENCE [LARGE SCALE GENOMIC DNA]</scope>
    <source>
        <strain evidence="7">SG-18</strain>
    </source>
</reference>
<dbReference type="RefSeq" id="WP_105000790.1">
    <property type="nucleotide sequence ID" value="NZ_MQVX01000001.1"/>
</dbReference>
<feature type="transmembrane region" description="Helical" evidence="5">
    <location>
        <begin position="20"/>
        <end position="37"/>
    </location>
</feature>
<feature type="transmembrane region" description="Helical" evidence="5">
    <location>
        <begin position="213"/>
        <end position="233"/>
    </location>
</feature>
<feature type="transmembrane region" description="Helical" evidence="5">
    <location>
        <begin position="49"/>
        <end position="72"/>
    </location>
</feature>
<dbReference type="InterPro" id="IPR002657">
    <property type="entry name" value="BilAc:Na_symport/Acr3"/>
</dbReference>
<feature type="transmembrane region" description="Helical" evidence="5">
    <location>
        <begin position="109"/>
        <end position="131"/>
    </location>
</feature>
<sequence length="303" mass="33256">MESTLDQVHINFDAASLHTLNIALALVMFGIALEIKWSDFRQISQKPQWVLVGVLSQFLVLPAITFVLVWAVKPMPGLALGMMLVAACPGGNVSNFMTHLARGNSALSVTLTAIATMCAVFMTPLNLRFWAGMYPPAAEILEKVAIDPLEMARLVALLLAVPLIFGMLFNHWFPALSKRLSSFFKIGSLLFFAVLVVLALAKNWGIFLEYIHYVLFLVLLHNALAFGNGYGLARLFGLKRKETKTITLETGIQNSGLGLLLIFLFFDGLGSMALITAFWGIWHLISGTGLALLWSRAKEDSGL</sequence>
<organism evidence="6 7">
    <name type="scientific">Aureicoccus marinus</name>
    <dbReference type="NCBI Taxonomy" id="754435"/>
    <lineage>
        <taxon>Bacteria</taxon>
        <taxon>Pseudomonadati</taxon>
        <taxon>Bacteroidota</taxon>
        <taxon>Flavobacteriia</taxon>
        <taxon>Flavobacteriales</taxon>
        <taxon>Flavobacteriaceae</taxon>
        <taxon>Aureicoccus</taxon>
    </lineage>
</organism>
<evidence type="ECO:0000256" key="5">
    <source>
        <dbReference type="SAM" id="Phobius"/>
    </source>
</evidence>
<dbReference type="GO" id="GO:0016020">
    <property type="term" value="C:membrane"/>
    <property type="evidence" value="ECO:0007669"/>
    <property type="project" value="UniProtKB-SubCell"/>
</dbReference>
<evidence type="ECO:0000256" key="2">
    <source>
        <dbReference type="ARBA" id="ARBA00022692"/>
    </source>
</evidence>
<evidence type="ECO:0000313" key="6">
    <source>
        <dbReference type="EMBL" id="PQJ15137.1"/>
    </source>
</evidence>
<evidence type="ECO:0000313" key="7">
    <source>
        <dbReference type="Proteomes" id="UP000239366"/>
    </source>
</evidence>
<proteinExistence type="predicted"/>
<evidence type="ECO:0000256" key="3">
    <source>
        <dbReference type="ARBA" id="ARBA00022989"/>
    </source>
</evidence>
<dbReference type="EMBL" id="MQVX01000001">
    <property type="protein sequence ID" value="PQJ15137.1"/>
    <property type="molecule type" value="Genomic_DNA"/>
</dbReference>